<sequence>MVIEGVELRQAPPTDPDVLALTSAQQAELAATYGEDQPLVALHPDIAFTVLALDGTPVGCVGLQPVAPGLGEIKRMYVAPAARGWGLSRVLLEALETQAKLAGLTRLRLETGTRQVEAIALYTNHGYRPTPPYPPFEHEVASLCYAKDL</sequence>
<dbReference type="SUPFAM" id="SSF55729">
    <property type="entry name" value="Acyl-CoA N-acyltransferases (Nat)"/>
    <property type="match status" value="1"/>
</dbReference>
<keyword evidence="2" id="KW-0012">Acyltransferase</keyword>
<accession>A0AAU7TJU2</accession>
<evidence type="ECO:0000313" key="4">
    <source>
        <dbReference type="EMBL" id="XBV27191.1"/>
    </source>
</evidence>
<dbReference type="RefSeq" id="WP_350279981.1">
    <property type="nucleotide sequence ID" value="NZ_CP158165.1"/>
</dbReference>
<gene>
    <name evidence="4" type="ORF">ABN611_12370</name>
</gene>
<reference evidence="4" key="1">
    <citation type="submission" date="2024-06" db="EMBL/GenBank/DDBJ databases">
        <title>Kribbella sp. strain HUAS MG21 genome sequences.</title>
        <authorList>
            <person name="Mo P."/>
        </authorList>
    </citation>
    <scope>NUCLEOTIDE SEQUENCE</scope>
    <source>
        <strain evidence="4">HUAS MG21</strain>
    </source>
</reference>
<dbReference type="EMBL" id="CP158165">
    <property type="protein sequence ID" value="XBV27191.1"/>
    <property type="molecule type" value="Genomic_DNA"/>
</dbReference>
<dbReference type="PROSITE" id="PS51186">
    <property type="entry name" value="GNAT"/>
    <property type="match status" value="1"/>
</dbReference>
<protein>
    <submittedName>
        <fullName evidence="4">GNAT family N-acetyltransferase</fullName>
    </submittedName>
</protein>
<feature type="domain" description="N-acetyltransferase" evidence="3">
    <location>
        <begin position="6"/>
        <end position="149"/>
    </location>
</feature>
<dbReference type="PANTHER" id="PTHR43877">
    <property type="entry name" value="AMINOALKYLPHOSPHONATE N-ACETYLTRANSFERASE-RELATED-RELATED"/>
    <property type="match status" value="1"/>
</dbReference>
<dbReference type="Gene3D" id="3.40.630.30">
    <property type="match status" value="1"/>
</dbReference>
<dbReference type="InterPro" id="IPR000182">
    <property type="entry name" value="GNAT_dom"/>
</dbReference>
<proteinExistence type="predicted"/>
<dbReference type="InterPro" id="IPR016181">
    <property type="entry name" value="Acyl_CoA_acyltransferase"/>
</dbReference>
<name>A0AAU7TJU2_9ACTN</name>
<dbReference type="InterPro" id="IPR050832">
    <property type="entry name" value="Bact_Acetyltransf"/>
</dbReference>
<dbReference type="GO" id="GO:0016747">
    <property type="term" value="F:acyltransferase activity, transferring groups other than amino-acyl groups"/>
    <property type="evidence" value="ECO:0007669"/>
    <property type="project" value="InterPro"/>
</dbReference>
<dbReference type="AlphaFoldDB" id="A0AAU7TJU2"/>
<keyword evidence="1" id="KW-0808">Transferase</keyword>
<evidence type="ECO:0000256" key="1">
    <source>
        <dbReference type="ARBA" id="ARBA00022679"/>
    </source>
</evidence>
<dbReference type="CDD" id="cd04301">
    <property type="entry name" value="NAT_SF"/>
    <property type="match status" value="1"/>
</dbReference>
<evidence type="ECO:0000256" key="2">
    <source>
        <dbReference type="ARBA" id="ARBA00023315"/>
    </source>
</evidence>
<evidence type="ECO:0000259" key="3">
    <source>
        <dbReference type="PROSITE" id="PS51186"/>
    </source>
</evidence>
<dbReference type="PANTHER" id="PTHR43877:SF2">
    <property type="entry name" value="AMINOALKYLPHOSPHONATE N-ACETYLTRANSFERASE-RELATED"/>
    <property type="match status" value="1"/>
</dbReference>
<dbReference type="Pfam" id="PF00583">
    <property type="entry name" value="Acetyltransf_1"/>
    <property type="match status" value="1"/>
</dbReference>
<organism evidence="4">
    <name type="scientific">Kribbella sp. HUAS MG21</name>
    <dbReference type="NCBI Taxonomy" id="3160966"/>
    <lineage>
        <taxon>Bacteria</taxon>
        <taxon>Bacillati</taxon>
        <taxon>Actinomycetota</taxon>
        <taxon>Actinomycetes</taxon>
        <taxon>Propionibacteriales</taxon>
        <taxon>Kribbellaceae</taxon>
        <taxon>Kribbella</taxon>
    </lineage>
</organism>